<evidence type="ECO:0000313" key="3">
    <source>
        <dbReference type="Proteomes" id="UP000528460"/>
    </source>
</evidence>
<proteinExistence type="predicted"/>
<protein>
    <submittedName>
        <fullName evidence="2">Uncharacterized protein</fullName>
    </submittedName>
</protein>
<dbReference type="Gene3D" id="1.20.1420.20">
    <property type="entry name" value="M75 peptidase, HXXE motif"/>
    <property type="match status" value="1"/>
</dbReference>
<evidence type="ECO:0000256" key="1">
    <source>
        <dbReference type="SAM" id="MobiDB-lite"/>
    </source>
</evidence>
<name>A0A7Y4JQX7_9BACT</name>
<feature type="compositionally biased region" description="Polar residues" evidence="1">
    <location>
        <begin position="1"/>
        <end position="13"/>
    </location>
</feature>
<dbReference type="Proteomes" id="UP000528460">
    <property type="component" value="Unassembled WGS sequence"/>
</dbReference>
<evidence type="ECO:0000313" key="2">
    <source>
        <dbReference type="EMBL" id="NOK08557.1"/>
    </source>
</evidence>
<organism evidence="2 3">
    <name type="scientific">Corallococcus exercitus</name>
    <dbReference type="NCBI Taxonomy" id="2316736"/>
    <lineage>
        <taxon>Bacteria</taxon>
        <taxon>Pseudomonadati</taxon>
        <taxon>Myxococcota</taxon>
        <taxon>Myxococcia</taxon>
        <taxon>Myxococcales</taxon>
        <taxon>Cystobacterineae</taxon>
        <taxon>Myxococcaceae</taxon>
        <taxon>Corallococcus</taxon>
    </lineage>
</organism>
<reference evidence="2 3" key="1">
    <citation type="submission" date="2020-05" db="EMBL/GenBank/DDBJ databases">
        <authorList>
            <person name="Whitworth D."/>
        </authorList>
    </citation>
    <scope>NUCLEOTIDE SEQUENCE [LARGE SCALE GENOMIC DNA]</scope>
    <source>
        <strain evidence="2 3">CA046A</strain>
    </source>
</reference>
<feature type="region of interest" description="Disordered" evidence="1">
    <location>
        <begin position="1"/>
        <end position="20"/>
    </location>
</feature>
<gene>
    <name evidence="2" type="ORF">HNS30_05870</name>
</gene>
<accession>A0A7Y4JQX7</accession>
<dbReference type="AlphaFoldDB" id="A0A7Y4JQX7"/>
<sequence>MQSERPFQQSGPVQTVCALPPRLIHRRGKGGALLHSSPGSSPALESQFAGRDKQNPHFNLVGFRRIVDGCGPDSTGPGFDDVLVAAGAEAVATKLRQEIVAAEAAVEEPDLRQTLVQDQASVQRLYDDFKGITDVLKTDLIHLRPTRSARARSFGP</sequence>
<dbReference type="InterPro" id="IPR038352">
    <property type="entry name" value="Imelysin_sf"/>
</dbReference>
<comment type="caution">
    <text evidence="2">The sequence shown here is derived from an EMBL/GenBank/DDBJ whole genome shotgun (WGS) entry which is preliminary data.</text>
</comment>
<dbReference type="EMBL" id="JABFJW010000027">
    <property type="protein sequence ID" value="NOK08557.1"/>
    <property type="molecule type" value="Genomic_DNA"/>
</dbReference>